<dbReference type="Proteomes" id="UP001162802">
    <property type="component" value="Unassembled WGS sequence"/>
</dbReference>
<reference evidence="2" key="1">
    <citation type="submission" date="2022-03" db="EMBL/GenBank/DDBJ databases">
        <title>Identification of a novel bacterium isolated from mangrove sediments.</title>
        <authorList>
            <person name="Pan X."/>
        </authorList>
    </citation>
    <scope>NUCLEOTIDE SEQUENCE</scope>
    <source>
        <strain evidence="2">B2637</strain>
    </source>
</reference>
<dbReference type="RefSeq" id="WP_243797551.1">
    <property type="nucleotide sequence ID" value="NZ_JALHAT010000004.1"/>
</dbReference>
<proteinExistence type="predicted"/>
<dbReference type="EMBL" id="JALHAT010000004">
    <property type="protein sequence ID" value="MCJ1959942.1"/>
    <property type="molecule type" value="Genomic_DNA"/>
</dbReference>
<feature type="region of interest" description="Disordered" evidence="1">
    <location>
        <begin position="1"/>
        <end position="41"/>
    </location>
</feature>
<sequence>SPAAVATRPGSAPSPQPGQGAVVQPLPQQVAAGDEARRDDDGLTLKRLPTLEELAKMSPEDFEGLIGRKVEFDMPPQARRAMTHVGLFDADEGGLAADSLQGGDPALLRLALSGNRGALVSRWGHIALRRALLSRLDAPEGMSAQDFLALRVALLVRMGEYDAARALLQDIDIANYTPEIGAQVLDVYLGTADMTGLCPIMATQGSMRSDAEWNVAGAICDAFRGNSNAALSRLDRDMTRKEMPRIDLLLAQRYAGAAGKARRAVTIEWDNVSGLTPWRYALARGVGIAPPESLMAPTEGRYDAATALAPMVGLERRAKASVRAGASGILSNAALVDLYAQLYADPDTGSAWQTRAESLRDAYALPSSSARIAAMRTLWSELDDDGSAYCGRVLTAAAAARIAPSEDVAAEAPALLGSMLAAGFDANAARWAPVVEGGSEGWALIVLAAPGANQSASSGSLDSFIDEDASAGKRKAGFLVAGLAGLNRIDRSRAMGYSNDLSLALDGETRWTRAIDAAAARGDAASVVILAGFGMQGANWRQMTPRYLYHIVSAMREVGLEAEARMIAAEAVART</sequence>
<gene>
    <name evidence="2" type="ORF">MTR65_04530</name>
</gene>
<name>A0ABT0A9R9_9SPHN</name>
<protein>
    <submittedName>
        <fullName evidence="2">Uncharacterized protein</fullName>
    </submittedName>
</protein>
<comment type="caution">
    <text evidence="2">The sequence shown here is derived from an EMBL/GenBank/DDBJ whole genome shotgun (WGS) entry which is preliminary data.</text>
</comment>
<evidence type="ECO:0000313" key="2">
    <source>
        <dbReference type="EMBL" id="MCJ1959942.1"/>
    </source>
</evidence>
<keyword evidence="3" id="KW-1185">Reference proteome</keyword>
<feature type="non-terminal residue" evidence="2">
    <location>
        <position position="1"/>
    </location>
</feature>
<evidence type="ECO:0000313" key="3">
    <source>
        <dbReference type="Proteomes" id="UP001162802"/>
    </source>
</evidence>
<feature type="compositionally biased region" description="Low complexity" evidence="1">
    <location>
        <begin position="9"/>
        <end position="21"/>
    </location>
</feature>
<accession>A0ABT0A9R9</accession>
<organism evidence="2 3">
    <name type="scientific">Novosphingobium mangrovi</name>
    <name type="common">ex Hu et al. 2023</name>
    <dbReference type="NCBI Taxonomy" id="2930094"/>
    <lineage>
        <taxon>Bacteria</taxon>
        <taxon>Pseudomonadati</taxon>
        <taxon>Pseudomonadota</taxon>
        <taxon>Alphaproteobacteria</taxon>
        <taxon>Sphingomonadales</taxon>
        <taxon>Sphingomonadaceae</taxon>
        <taxon>Novosphingobium</taxon>
    </lineage>
</organism>
<evidence type="ECO:0000256" key="1">
    <source>
        <dbReference type="SAM" id="MobiDB-lite"/>
    </source>
</evidence>